<dbReference type="NCBIfam" id="TIGR03921">
    <property type="entry name" value="T7SS_mycosin"/>
    <property type="match status" value="1"/>
</dbReference>
<feature type="transmembrane region" description="Helical" evidence="12">
    <location>
        <begin position="360"/>
        <end position="380"/>
    </location>
</feature>
<dbReference type="GO" id="GO:0005886">
    <property type="term" value="C:plasma membrane"/>
    <property type="evidence" value="ECO:0007669"/>
    <property type="project" value="UniProtKB-SubCell"/>
</dbReference>
<dbReference type="PROSITE" id="PS51892">
    <property type="entry name" value="SUBTILASE"/>
    <property type="match status" value="1"/>
</dbReference>
<evidence type="ECO:0000256" key="4">
    <source>
        <dbReference type="ARBA" id="ARBA00022670"/>
    </source>
</evidence>
<feature type="active site" description="Charge relay system" evidence="10">
    <location>
        <position position="98"/>
    </location>
</feature>
<keyword evidence="8 12" id="KW-1133">Transmembrane helix</keyword>
<keyword evidence="4 10" id="KW-0645">Protease</keyword>
<evidence type="ECO:0000256" key="11">
    <source>
        <dbReference type="SAM" id="MobiDB-lite"/>
    </source>
</evidence>
<name>A0A7Y4P0E4_9ACTN</name>
<evidence type="ECO:0000256" key="10">
    <source>
        <dbReference type="PROSITE-ProRule" id="PRU01240"/>
    </source>
</evidence>
<dbReference type="InterPro" id="IPR015500">
    <property type="entry name" value="Peptidase_S8_subtilisin-rel"/>
</dbReference>
<keyword evidence="7 10" id="KW-0720">Serine protease</keyword>
<dbReference type="PROSITE" id="PS00137">
    <property type="entry name" value="SUBTILASE_HIS"/>
    <property type="match status" value="1"/>
</dbReference>
<dbReference type="InterPro" id="IPR050131">
    <property type="entry name" value="Peptidase_S8_subtilisin-like"/>
</dbReference>
<feature type="active site" description="Charge relay system" evidence="10">
    <location>
        <position position="263"/>
    </location>
</feature>
<comment type="caution">
    <text evidence="14">The sequence shown here is derived from an EMBL/GenBank/DDBJ whole genome shotgun (WGS) entry which is preliminary data.</text>
</comment>
<dbReference type="Gene3D" id="3.40.50.200">
    <property type="entry name" value="Peptidase S8/S53 domain"/>
    <property type="match status" value="1"/>
</dbReference>
<reference evidence="14 15" key="1">
    <citation type="submission" date="2020-05" db="EMBL/GenBank/DDBJ databases">
        <title>Genome sequence of Kribbella sandramycini ATCC 39419.</title>
        <authorList>
            <person name="Maclea K.S."/>
            <person name="Fair J.L."/>
        </authorList>
    </citation>
    <scope>NUCLEOTIDE SEQUENCE [LARGE SCALE GENOMIC DNA]</scope>
    <source>
        <strain evidence="14 15">ATCC 39419</strain>
    </source>
</reference>
<dbReference type="AlphaFoldDB" id="A0A7Y4P0E4"/>
<evidence type="ECO:0000256" key="8">
    <source>
        <dbReference type="ARBA" id="ARBA00022989"/>
    </source>
</evidence>
<dbReference type="GO" id="GO:0004252">
    <property type="term" value="F:serine-type endopeptidase activity"/>
    <property type="evidence" value="ECO:0007669"/>
    <property type="project" value="UniProtKB-UniRule"/>
</dbReference>
<evidence type="ECO:0000256" key="12">
    <source>
        <dbReference type="SAM" id="Phobius"/>
    </source>
</evidence>
<evidence type="ECO:0000256" key="9">
    <source>
        <dbReference type="ARBA" id="ARBA00023136"/>
    </source>
</evidence>
<evidence type="ECO:0000256" key="7">
    <source>
        <dbReference type="ARBA" id="ARBA00022825"/>
    </source>
</evidence>
<dbReference type="InterPro" id="IPR023834">
    <property type="entry name" value="T7SS_pept_S8A_mycosin"/>
</dbReference>
<protein>
    <submittedName>
        <fullName evidence="14">Type VII secretion-associated serine protease mycosin</fullName>
    </submittedName>
</protein>
<feature type="active site" description="Charge relay system" evidence="10">
    <location>
        <position position="61"/>
    </location>
</feature>
<sequence>MTPLSLIDAPAARAAPPKGTCRTAEPAHPVERMLPWAQQLLEPERAWPFSTGAGVTVGVVDSGVDRDHPQLRRRGKVLTGRDFYHQGKLPGSYDCVSHGTGIAGIIAADRHAGLGFSGVAPGARILPVKVSEREADNTGRTEVIPPSILANGIRYAVDHGARVLNLSIAGSRDDKPVRDAIAYAVRRDVVVVAAAGNQQANSAGPLRSYPADYPGVIGVGAIDVNGARMDASQIGRYVDLVAPGDSVLTSTRIAGHAYQSGTSFAAGYVSGTAALVRSAWPTMPAAEVIKRLLATATPARGGANSQEYGAGIVDPYRAVTEAMPKGAAQPMPGAVVPPVDPLQVAHSAWWQGQSSTARDLTLLATAVALIVLLVSVLLTVGRRRGWVVRRSAIERGVPRQAELPPEFLFARRDSDT</sequence>
<comment type="similarity">
    <text evidence="2 10">Belongs to the peptidase S8 family.</text>
</comment>
<keyword evidence="15" id="KW-1185">Reference proteome</keyword>
<dbReference type="PANTHER" id="PTHR43806">
    <property type="entry name" value="PEPTIDASE S8"/>
    <property type="match status" value="1"/>
</dbReference>
<organism evidence="14 15">
    <name type="scientific">Kribbella sandramycini</name>
    <dbReference type="NCBI Taxonomy" id="60450"/>
    <lineage>
        <taxon>Bacteria</taxon>
        <taxon>Bacillati</taxon>
        <taxon>Actinomycetota</taxon>
        <taxon>Actinomycetes</taxon>
        <taxon>Propionibacteriales</taxon>
        <taxon>Kribbellaceae</taxon>
        <taxon>Kribbella</taxon>
    </lineage>
</organism>
<gene>
    <name evidence="14" type="primary">mycP</name>
    <name evidence="14" type="ORF">HPO96_22730</name>
</gene>
<dbReference type="PROSITE" id="PS00136">
    <property type="entry name" value="SUBTILASE_ASP"/>
    <property type="match status" value="1"/>
</dbReference>
<proteinExistence type="inferred from homology"/>
<keyword evidence="9 12" id="KW-0472">Membrane</keyword>
<comment type="subcellular location">
    <subcellularLocation>
        <location evidence="1">Cell membrane</location>
        <topology evidence="1">Single-pass membrane protein</topology>
    </subcellularLocation>
</comment>
<evidence type="ECO:0000313" key="14">
    <source>
        <dbReference type="EMBL" id="NOL43067.1"/>
    </source>
</evidence>
<dbReference type="PRINTS" id="PR00723">
    <property type="entry name" value="SUBTILISIN"/>
</dbReference>
<dbReference type="InterPro" id="IPR000209">
    <property type="entry name" value="Peptidase_S8/S53_dom"/>
</dbReference>
<dbReference type="Proteomes" id="UP000534306">
    <property type="component" value="Unassembled WGS sequence"/>
</dbReference>
<feature type="domain" description="Peptidase S8/S53" evidence="13">
    <location>
        <begin position="52"/>
        <end position="311"/>
    </location>
</feature>
<dbReference type="InterPro" id="IPR036852">
    <property type="entry name" value="Peptidase_S8/S53_dom_sf"/>
</dbReference>
<keyword evidence="3" id="KW-1003">Cell membrane</keyword>
<dbReference type="SUPFAM" id="SSF52743">
    <property type="entry name" value="Subtilisin-like"/>
    <property type="match status" value="1"/>
</dbReference>
<dbReference type="InterPro" id="IPR023827">
    <property type="entry name" value="Peptidase_S8_Asp-AS"/>
</dbReference>
<accession>A0A7Y4P0E4</accession>
<dbReference type="PANTHER" id="PTHR43806:SF11">
    <property type="entry name" value="CEREVISIN-RELATED"/>
    <property type="match status" value="1"/>
</dbReference>
<evidence type="ECO:0000256" key="2">
    <source>
        <dbReference type="ARBA" id="ARBA00011073"/>
    </source>
</evidence>
<evidence type="ECO:0000313" key="15">
    <source>
        <dbReference type="Proteomes" id="UP000534306"/>
    </source>
</evidence>
<keyword evidence="6 10" id="KW-0378">Hydrolase</keyword>
<evidence type="ECO:0000256" key="3">
    <source>
        <dbReference type="ARBA" id="ARBA00022475"/>
    </source>
</evidence>
<evidence type="ECO:0000256" key="1">
    <source>
        <dbReference type="ARBA" id="ARBA00004162"/>
    </source>
</evidence>
<evidence type="ECO:0000259" key="13">
    <source>
        <dbReference type="Pfam" id="PF00082"/>
    </source>
</evidence>
<dbReference type="Pfam" id="PF00082">
    <property type="entry name" value="Peptidase_S8"/>
    <property type="match status" value="1"/>
</dbReference>
<feature type="region of interest" description="Disordered" evidence="11">
    <location>
        <begin position="1"/>
        <end position="23"/>
    </location>
</feature>
<dbReference type="InterPro" id="IPR022398">
    <property type="entry name" value="Peptidase_S8_His-AS"/>
</dbReference>
<keyword evidence="5 12" id="KW-0812">Transmembrane</keyword>
<dbReference type="GO" id="GO:0006508">
    <property type="term" value="P:proteolysis"/>
    <property type="evidence" value="ECO:0007669"/>
    <property type="project" value="UniProtKB-KW"/>
</dbReference>
<dbReference type="EMBL" id="JABJRC010000005">
    <property type="protein sequence ID" value="NOL43067.1"/>
    <property type="molecule type" value="Genomic_DNA"/>
</dbReference>
<evidence type="ECO:0000256" key="6">
    <source>
        <dbReference type="ARBA" id="ARBA00022801"/>
    </source>
</evidence>
<evidence type="ECO:0000256" key="5">
    <source>
        <dbReference type="ARBA" id="ARBA00022692"/>
    </source>
</evidence>